<dbReference type="FunFam" id="1.10.510.10:FF:000252">
    <property type="entry name" value="Receptor-like protein kinase FERONIA"/>
    <property type="match status" value="1"/>
</dbReference>
<dbReference type="InterPro" id="IPR001245">
    <property type="entry name" value="Ser-Thr/Tyr_kinase_cat_dom"/>
</dbReference>
<accession>A0A8S0RNV5</accession>
<evidence type="ECO:0000256" key="5">
    <source>
        <dbReference type="ARBA" id="ARBA00022729"/>
    </source>
</evidence>
<dbReference type="Pfam" id="PF12819">
    <property type="entry name" value="Malectin_like"/>
    <property type="match status" value="1"/>
</dbReference>
<dbReference type="GO" id="GO:0005524">
    <property type="term" value="F:ATP binding"/>
    <property type="evidence" value="ECO:0007669"/>
    <property type="project" value="UniProtKB-UniRule"/>
</dbReference>
<evidence type="ECO:0000256" key="7">
    <source>
        <dbReference type="ARBA" id="ARBA00022777"/>
    </source>
</evidence>
<dbReference type="InterPro" id="IPR024788">
    <property type="entry name" value="Malectin-like_Carb-bd_dom"/>
</dbReference>
<comment type="caution">
    <text evidence="16">The sequence shown here is derived from an EMBL/GenBank/DDBJ whole genome shotgun (WGS) entry which is preliminary data.</text>
</comment>
<dbReference type="InterPro" id="IPR011009">
    <property type="entry name" value="Kinase-like_dom_sf"/>
</dbReference>
<dbReference type="PANTHER" id="PTHR34590:SF5">
    <property type="entry name" value="OS04G0586500 PROTEIN"/>
    <property type="match status" value="1"/>
</dbReference>
<feature type="region of interest" description="Disordered" evidence="13">
    <location>
        <begin position="833"/>
        <end position="898"/>
    </location>
</feature>
<evidence type="ECO:0000256" key="11">
    <source>
        <dbReference type="ARBA" id="ARBA00023180"/>
    </source>
</evidence>
<keyword evidence="3" id="KW-0808">Transferase</keyword>
<feature type="binding site" evidence="12">
    <location>
        <position position="574"/>
    </location>
    <ligand>
        <name>ATP</name>
        <dbReference type="ChEBI" id="CHEBI:30616"/>
    </ligand>
</feature>
<comment type="subcellular location">
    <subcellularLocation>
        <location evidence="1">Membrane</location>
        <topology evidence="1">Single-pass type I membrane protein</topology>
    </subcellularLocation>
</comment>
<dbReference type="EMBL" id="CACTIH010003659">
    <property type="protein sequence ID" value="CAA2980933.1"/>
    <property type="molecule type" value="Genomic_DNA"/>
</dbReference>
<feature type="compositionally biased region" description="Basic and acidic residues" evidence="13">
    <location>
        <begin position="851"/>
        <end position="864"/>
    </location>
</feature>
<protein>
    <submittedName>
        <fullName evidence="16">Receptor kinase FERONIA</fullName>
    </submittedName>
</protein>
<dbReference type="AlphaFoldDB" id="A0A8S0RNV5"/>
<dbReference type="GO" id="GO:0010038">
    <property type="term" value="P:response to metal ion"/>
    <property type="evidence" value="ECO:0007669"/>
    <property type="project" value="UniProtKB-ARBA"/>
</dbReference>
<dbReference type="FunFam" id="3.30.200.20:FF:000645">
    <property type="entry name" value="Receptor-like protein kinase FERONIA"/>
    <property type="match status" value="1"/>
</dbReference>
<evidence type="ECO:0000256" key="2">
    <source>
        <dbReference type="ARBA" id="ARBA00022527"/>
    </source>
</evidence>
<dbReference type="Gene3D" id="1.10.510.10">
    <property type="entry name" value="Transferase(Phosphotransferase) domain 1"/>
    <property type="match status" value="1"/>
</dbReference>
<organism evidence="16 17">
    <name type="scientific">Olea europaea subsp. europaea</name>
    <dbReference type="NCBI Taxonomy" id="158383"/>
    <lineage>
        <taxon>Eukaryota</taxon>
        <taxon>Viridiplantae</taxon>
        <taxon>Streptophyta</taxon>
        <taxon>Embryophyta</taxon>
        <taxon>Tracheophyta</taxon>
        <taxon>Spermatophyta</taxon>
        <taxon>Magnoliopsida</taxon>
        <taxon>eudicotyledons</taxon>
        <taxon>Gunneridae</taxon>
        <taxon>Pentapetalae</taxon>
        <taxon>asterids</taxon>
        <taxon>lamiids</taxon>
        <taxon>Lamiales</taxon>
        <taxon>Oleaceae</taxon>
        <taxon>Oleeae</taxon>
        <taxon>Olea</taxon>
    </lineage>
</organism>
<evidence type="ECO:0000256" key="9">
    <source>
        <dbReference type="ARBA" id="ARBA00022989"/>
    </source>
</evidence>
<evidence type="ECO:0000256" key="14">
    <source>
        <dbReference type="SAM" id="Phobius"/>
    </source>
</evidence>
<dbReference type="PROSITE" id="PS00108">
    <property type="entry name" value="PROTEIN_KINASE_ST"/>
    <property type="match status" value="1"/>
</dbReference>
<proteinExistence type="predicted"/>
<dbReference type="PROSITE" id="PS00107">
    <property type="entry name" value="PROTEIN_KINASE_ATP"/>
    <property type="match status" value="1"/>
</dbReference>
<keyword evidence="16" id="KW-0675">Receptor</keyword>
<dbReference type="GO" id="GO:0004674">
    <property type="term" value="F:protein serine/threonine kinase activity"/>
    <property type="evidence" value="ECO:0007669"/>
    <property type="project" value="UniProtKB-KW"/>
</dbReference>
<keyword evidence="9 14" id="KW-1133">Transmembrane helix</keyword>
<evidence type="ECO:0000256" key="3">
    <source>
        <dbReference type="ARBA" id="ARBA00022679"/>
    </source>
</evidence>
<dbReference type="SUPFAM" id="SSF56112">
    <property type="entry name" value="Protein kinase-like (PK-like)"/>
    <property type="match status" value="1"/>
</dbReference>
<feature type="compositionally biased region" description="Basic and acidic residues" evidence="13">
    <location>
        <begin position="67"/>
        <end position="79"/>
    </location>
</feature>
<dbReference type="GO" id="GO:0004714">
    <property type="term" value="F:transmembrane receptor protein tyrosine kinase activity"/>
    <property type="evidence" value="ECO:0007669"/>
    <property type="project" value="InterPro"/>
</dbReference>
<feature type="compositionally biased region" description="Low complexity" evidence="13">
    <location>
        <begin position="866"/>
        <end position="898"/>
    </location>
</feature>
<keyword evidence="11" id="KW-0325">Glycoprotein</keyword>
<evidence type="ECO:0000313" key="16">
    <source>
        <dbReference type="EMBL" id="CAA2980933.1"/>
    </source>
</evidence>
<keyword evidence="4 14" id="KW-0812">Transmembrane</keyword>
<evidence type="ECO:0000256" key="8">
    <source>
        <dbReference type="ARBA" id="ARBA00022840"/>
    </source>
</evidence>
<keyword evidence="10 14" id="KW-0472">Membrane</keyword>
<dbReference type="Gramene" id="OE9A113125T1">
    <property type="protein sequence ID" value="OE9A113125C1"/>
    <property type="gene ID" value="OE9A113125"/>
</dbReference>
<dbReference type="FunFam" id="2.60.120.430:FF:000003">
    <property type="entry name" value="FERONIA receptor-like kinase"/>
    <property type="match status" value="1"/>
</dbReference>
<keyword evidence="2" id="KW-0723">Serine/threonine-protein kinase</keyword>
<keyword evidence="8 12" id="KW-0067">ATP-binding</keyword>
<keyword evidence="6 12" id="KW-0547">Nucleotide-binding</keyword>
<evidence type="ECO:0000256" key="13">
    <source>
        <dbReference type="SAM" id="MobiDB-lite"/>
    </source>
</evidence>
<dbReference type="PANTHER" id="PTHR34590">
    <property type="entry name" value="OS03G0124300 PROTEIN-RELATED"/>
    <property type="match status" value="1"/>
</dbReference>
<keyword evidence="5" id="KW-0732">Signal</keyword>
<dbReference type="Pfam" id="PF07714">
    <property type="entry name" value="PK_Tyr_Ser-Thr"/>
    <property type="match status" value="1"/>
</dbReference>
<evidence type="ECO:0000256" key="12">
    <source>
        <dbReference type="PROSITE-ProRule" id="PRU10141"/>
    </source>
</evidence>
<dbReference type="SMART" id="SM00220">
    <property type="entry name" value="S_TKc"/>
    <property type="match status" value="1"/>
</dbReference>
<dbReference type="InterPro" id="IPR008271">
    <property type="entry name" value="Ser/Thr_kinase_AS"/>
</dbReference>
<keyword evidence="7 16" id="KW-0418">Kinase</keyword>
<evidence type="ECO:0000256" key="4">
    <source>
        <dbReference type="ARBA" id="ARBA00022692"/>
    </source>
</evidence>
<dbReference type="InterPro" id="IPR017441">
    <property type="entry name" value="Protein_kinase_ATP_BS"/>
</dbReference>
<evidence type="ECO:0000256" key="6">
    <source>
        <dbReference type="ARBA" id="ARBA00022741"/>
    </source>
</evidence>
<dbReference type="InterPro" id="IPR045272">
    <property type="entry name" value="ANXUR1/2-like"/>
</dbReference>
<dbReference type="Gene3D" id="3.30.200.20">
    <property type="entry name" value="Phosphorylase Kinase, domain 1"/>
    <property type="match status" value="1"/>
</dbReference>
<gene>
    <name evidence="16" type="ORF">OLEA9_A113125</name>
</gene>
<dbReference type="Gene3D" id="2.60.120.430">
    <property type="entry name" value="Galactose-binding lectin"/>
    <property type="match status" value="2"/>
</dbReference>
<evidence type="ECO:0000259" key="15">
    <source>
        <dbReference type="PROSITE" id="PS50011"/>
    </source>
</evidence>
<dbReference type="FunFam" id="2.60.120.430:FF:000007">
    <property type="entry name" value="FERONIA receptor-like kinase"/>
    <property type="match status" value="1"/>
</dbReference>
<name>A0A8S0RNV5_OLEEU</name>
<reference evidence="16 17" key="1">
    <citation type="submission" date="2019-12" db="EMBL/GenBank/DDBJ databases">
        <authorList>
            <person name="Alioto T."/>
            <person name="Alioto T."/>
            <person name="Gomez Garrido J."/>
        </authorList>
    </citation>
    <scope>NUCLEOTIDE SEQUENCE [LARGE SCALE GENOMIC DNA]</scope>
</reference>
<feature type="domain" description="Protein kinase" evidence="15">
    <location>
        <begin position="545"/>
        <end position="820"/>
    </location>
</feature>
<dbReference type="OrthoDB" id="1720310at2759"/>
<dbReference type="InterPro" id="IPR000719">
    <property type="entry name" value="Prot_kinase_dom"/>
</dbReference>
<keyword evidence="17" id="KW-1185">Reference proteome</keyword>
<evidence type="ECO:0000256" key="10">
    <source>
        <dbReference type="ARBA" id="ARBA00023136"/>
    </source>
</evidence>
<sequence>MEFSTPHICLQPSALMKKVTPKRLLPTKIMSSFALLLCLLATALSATPYRPTDQILLNCGSNSSEIDDNKRSWDGDARSKYAPPNITTTSIASKPTEQATSGSNSAPYTTACIFQSQFTYNFPVSVGPKFLRLYFYAATYSDHDKNVSFNKFESFFTVAANEFTLLSNFSAYLQSTPSKPFFKREFIINVEYNQSLSITFSPSQKSYAFINGIEIVSMPDKLYFPDDPIKFVNQTYDLENTAALETLYRLNVGGSYVGIKADTGMFREWFQDDNYIPGGEFSYTPHAANHPIKYTEHTPDYTAPAIVYTTSRVIANGSKSLEWSFPIDSGFLYLLRLHFCEIQQEVTNPNERVFTISINNQTVEIEADVIHWTGGTEIPYFKDYVTSVSDDGRRGEKNLKLSLFPFAEFSPKYSNALLNGLEIFKLSNYKRSLAAANPDHKMNSSLSGPDTSSQKKKKNKVTSVLYPVIGSVTGFLLVLLFFSFLIFHRRRRVKDSGLSEVKSSWVPLSITSKSTTKTSGSGTSLPSDLCRHFLLEEIKLATGNFNDSFVIGMGGFGKVYKGYIENGATAVAIKRLNPSSNQGVREFETEIQMLSTLRHLHLVSLIGYCDENGEMILVYDYMVHGTLRGHLYNSENSPLQWKNRLQILIGAAKGLHYLHTGAKNMIIHRDVKTTNILLDEKWVAKVSDFGLSKIGPTGGTNTHVSTMVKGSLGYLDPEYYRRRQLTEKSDIYSFGVVLLEVLCARPPIIPNIQKMQVNLAEWAKLCYKKGTLEQIVDPNLEGKIAPECLSKYAEIAIRCLTDKGIERPTMSDVVWNLEFAMQLQEVAENRDRDGVVVDGGDSPMSSTYPLLRHEEPTSTEKDELFSGSGEVVVKSKSTNTSTASNDLSKSSSTSTAISDRLKTETIFSEINNSVGR</sequence>
<dbReference type="PROSITE" id="PS50011">
    <property type="entry name" value="PROTEIN_KINASE_DOM"/>
    <property type="match status" value="1"/>
</dbReference>
<feature type="compositionally biased region" description="Polar residues" evidence="13">
    <location>
        <begin position="85"/>
        <end position="105"/>
    </location>
</feature>
<dbReference type="CDD" id="cd14066">
    <property type="entry name" value="STKc_IRAK"/>
    <property type="match status" value="1"/>
</dbReference>
<feature type="transmembrane region" description="Helical" evidence="14">
    <location>
        <begin position="464"/>
        <end position="487"/>
    </location>
</feature>
<evidence type="ECO:0000256" key="1">
    <source>
        <dbReference type="ARBA" id="ARBA00004479"/>
    </source>
</evidence>
<evidence type="ECO:0000313" key="17">
    <source>
        <dbReference type="Proteomes" id="UP000594638"/>
    </source>
</evidence>
<feature type="region of interest" description="Disordered" evidence="13">
    <location>
        <begin position="64"/>
        <end position="105"/>
    </location>
</feature>
<dbReference type="Proteomes" id="UP000594638">
    <property type="component" value="Unassembled WGS sequence"/>
</dbReference>
<dbReference type="GO" id="GO:0016020">
    <property type="term" value="C:membrane"/>
    <property type="evidence" value="ECO:0007669"/>
    <property type="project" value="UniProtKB-SubCell"/>
</dbReference>